<evidence type="ECO:0000256" key="1">
    <source>
        <dbReference type="PROSITE-ProRule" id="PRU00285"/>
    </source>
</evidence>
<dbReference type="PROSITE" id="PS01031">
    <property type="entry name" value="SHSP"/>
    <property type="match status" value="1"/>
</dbReference>
<comment type="caution">
    <text evidence="5">The sequence shown here is derived from an EMBL/GenBank/DDBJ whole genome shotgun (WGS) entry which is preliminary data.</text>
</comment>
<organism evidence="5 6">
    <name type="scientific">Boletus edulis BED1</name>
    <dbReference type="NCBI Taxonomy" id="1328754"/>
    <lineage>
        <taxon>Eukaryota</taxon>
        <taxon>Fungi</taxon>
        <taxon>Dikarya</taxon>
        <taxon>Basidiomycota</taxon>
        <taxon>Agaricomycotina</taxon>
        <taxon>Agaricomycetes</taxon>
        <taxon>Agaricomycetidae</taxon>
        <taxon>Boletales</taxon>
        <taxon>Boletineae</taxon>
        <taxon>Boletaceae</taxon>
        <taxon>Boletoideae</taxon>
        <taxon>Boletus</taxon>
    </lineage>
</organism>
<dbReference type="EMBL" id="WHUW01000107">
    <property type="protein sequence ID" value="KAF8423989.1"/>
    <property type="molecule type" value="Genomic_DNA"/>
</dbReference>
<dbReference type="CDD" id="cd06464">
    <property type="entry name" value="ACD_sHsps-like"/>
    <property type="match status" value="1"/>
</dbReference>
<sequence>MSKSREEGGHAVRERRDVNFSRTVQVPFGTKPKDVKAKMEKGLLTLTFPKANEQQRITIQ</sequence>
<dbReference type="Gene3D" id="2.60.40.790">
    <property type="match status" value="1"/>
</dbReference>
<name>A0AAD4BYH9_BOLED</name>
<dbReference type="EMBL" id="WHUW01000008">
    <property type="protein sequence ID" value="KAF8443310.1"/>
    <property type="molecule type" value="Genomic_DNA"/>
</dbReference>
<comment type="similarity">
    <text evidence="1 2">Belongs to the small heat shock protein (HSP20) family.</text>
</comment>
<feature type="domain" description="SHSP" evidence="3">
    <location>
        <begin position="1"/>
        <end position="60"/>
    </location>
</feature>
<dbReference type="InterPro" id="IPR002068">
    <property type="entry name" value="A-crystallin/Hsp20_dom"/>
</dbReference>
<dbReference type="InterPro" id="IPR008978">
    <property type="entry name" value="HSP20-like_chaperone"/>
</dbReference>
<reference evidence="5" key="1">
    <citation type="submission" date="2019-10" db="EMBL/GenBank/DDBJ databases">
        <authorList>
            <consortium name="DOE Joint Genome Institute"/>
            <person name="Kuo A."/>
            <person name="Miyauchi S."/>
            <person name="Kiss E."/>
            <person name="Drula E."/>
            <person name="Kohler A."/>
            <person name="Sanchez-Garcia M."/>
            <person name="Andreopoulos B."/>
            <person name="Barry K.W."/>
            <person name="Bonito G."/>
            <person name="Buee M."/>
            <person name="Carver A."/>
            <person name="Chen C."/>
            <person name="Cichocki N."/>
            <person name="Clum A."/>
            <person name="Culley D."/>
            <person name="Crous P.W."/>
            <person name="Fauchery L."/>
            <person name="Girlanda M."/>
            <person name="Hayes R."/>
            <person name="Keri Z."/>
            <person name="LaButti K."/>
            <person name="Lipzen A."/>
            <person name="Lombard V."/>
            <person name="Magnuson J."/>
            <person name="Maillard F."/>
            <person name="Morin E."/>
            <person name="Murat C."/>
            <person name="Nolan M."/>
            <person name="Ohm R."/>
            <person name="Pangilinan J."/>
            <person name="Pereira M."/>
            <person name="Perotto S."/>
            <person name="Peter M."/>
            <person name="Riley R."/>
            <person name="Sitrit Y."/>
            <person name="Stielow B."/>
            <person name="Szollosi G."/>
            <person name="Zifcakova L."/>
            <person name="Stursova M."/>
            <person name="Spatafora J.W."/>
            <person name="Tedersoo L."/>
            <person name="Vaario L.-M."/>
            <person name="Yamada A."/>
            <person name="Yan M."/>
            <person name="Wang P."/>
            <person name="Xu J."/>
            <person name="Bruns T."/>
            <person name="Baldrian P."/>
            <person name="Vilgalys R."/>
            <person name="Henrissat B."/>
            <person name="Grigoriev I.V."/>
            <person name="Hibbett D."/>
            <person name="Nagy L.G."/>
            <person name="Martin F.M."/>
        </authorList>
    </citation>
    <scope>NUCLEOTIDE SEQUENCE</scope>
    <source>
        <strain evidence="5">BED1</strain>
    </source>
</reference>
<accession>A0AAD4BYH9</accession>
<evidence type="ECO:0000313" key="5">
    <source>
        <dbReference type="EMBL" id="KAF8443310.1"/>
    </source>
</evidence>
<dbReference type="Proteomes" id="UP001194468">
    <property type="component" value="Unassembled WGS sequence"/>
</dbReference>
<evidence type="ECO:0000313" key="4">
    <source>
        <dbReference type="EMBL" id="KAF8423989.1"/>
    </source>
</evidence>
<dbReference type="SUPFAM" id="SSF49764">
    <property type="entry name" value="HSP20-like chaperones"/>
    <property type="match status" value="1"/>
</dbReference>
<proteinExistence type="inferred from homology"/>
<evidence type="ECO:0000313" key="6">
    <source>
        <dbReference type="Proteomes" id="UP001194468"/>
    </source>
</evidence>
<reference evidence="5" key="2">
    <citation type="journal article" date="2020" name="Nat. Commun.">
        <title>Large-scale genome sequencing of mycorrhizal fungi provides insights into the early evolution of symbiotic traits.</title>
        <authorList>
            <person name="Miyauchi S."/>
            <person name="Kiss E."/>
            <person name="Kuo A."/>
            <person name="Drula E."/>
            <person name="Kohler A."/>
            <person name="Sanchez-Garcia M."/>
            <person name="Morin E."/>
            <person name="Andreopoulos B."/>
            <person name="Barry K.W."/>
            <person name="Bonito G."/>
            <person name="Buee M."/>
            <person name="Carver A."/>
            <person name="Chen C."/>
            <person name="Cichocki N."/>
            <person name="Clum A."/>
            <person name="Culley D."/>
            <person name="Crous P.W."/>
            <person name="Fauchery L."/>
            <person name="Girlanda M."/>
            <person name="Hayes R.D."/>
            <person name="Keri Z."/>
            <person name="LaButti K."/>
            <person name="Lipzen A."/>
            <person name="Lombard V."/>
            <person name="Magnuson J."/>
            <person name="Maillard F."/>
            <person name="Murat C."/>
            <person name="Nolan M."/>
            <person name="Ohm R.A."/>
            <person name="Pangilinan J."/>
            <person name="Pereira M.F."/>
            <person name="Perotto S."/>
            <person name="Peter M."/>
            <person name="Pfister S."/>
            <person name="Riley R."/>
            <person name="Sitrit Y."/>
            <person name="Stielow J.B."/>
            <person name="Szollosi G."/>
            <person name="Zifcakova L."/>
            <person name="Stursova M."/>
            <person name="Spatafora J.W."/>
            <person name="Tedersoo L."/>
            <person name="Vaario L.M."/>
            <person name="Yamada A."/>
            <person name="Yan M."/>
            <person name="Wang P."/>
            <person name="Xu J."/>
            <person name="Bruns T."/>
            <person name="Baldrian P."/>
            <person name="Vilgalys R."/>
            <person name="Dunand C."/>
            <person name="Henrissat B."/>
            <person name="Grigoriev I.V."/>
            <person name="Hibbett D."/>
            <person name="Nagy L.G."/>
            <person name="Martin F.M."/>
        </authorList>
    </citation>
    <scope>NUCLEOTIDE SEQUENCE</scope>
    <source>
        <strain evidence="5">BED1</strain>
    </source>
</reference>
<dbReference type="Pfam" id="PF00011">
    <property type="entry name" value="HSP20"/>
    <property type="match status" value="1"/>
</dbReference>
<gene>
    <name evidence="5" type="ORF">L210DRAFT_3535507</name>
    <name evidence="4" type="ORF">L210DRAFT_3653594</name>
</gene>
<keyword evidence="6" id="KW-1185">Reference proteome</keyword>
<evidence type="ECO:0000256" key="2">
    <source>
        <dbReference type="RuleBase" id="RU003616"/>
    </source>
</evidence>
<protein>
    <recommendedName>
        <fullName evidence="3">SHSP domain-containing protein</fullName>
    </recommendedName>
</protein>
<dbReference type="AlphaFoldDB" id="A0AAD4BYH9"/>
<evidence type="ECO:0000259" key="3">
    <source>
        <dbReference type="PROSITE" id="PS01031"/>
    </source>
</evidence>